<keyword evidence="2" id="KW-0812">Transmembrane</keyword>
<evidence type="ECO:0000256" key="2">
    <source>
        <dbReference type="SAM" id="Phobius"/>
    </source>
</evidence>
<keyword evidence="2" id="KW-0472">Membrane</keyword>
<sequence>MDHQNKTHDQSTIPVIDDINAESFLKKELNTPEFKEPLHKTVDAKSDIEEASTMQQEEAIKDEHNAEVVETQRDETAEEEPEKTESDSAEADPTQAHATDELPTLTECMDDLLSTMIYETAAYLDMISNTEPYRPFGRVYKVAREAKQRKLVYEGNPTTNWQRVMNIQMRITGKEVIALVIACSIMAMTHDLSFFQYVVGLLIADAFKSFALGINKRRSRFSKLKV</sequence>
<dbReference type="EMBL" id="ML119658">
    <property type="protein sequence ID" value="RPA84509.1"/>
    <property type="molecule type" value="Genomic_DNA"/>
</dbReference>
<organism evidence="3 4">
    <name type="scientific">Ascobolus immersus RN42</name>
    <dbReference type="NCBI Taxonomy" id="1160509"/>
    <lineage>
        <taxon>Eukaryota</taxon>
        <taxon>Fungi</taxon>
        <taxon>Dikarya</taxon>
        <taxon>Ascomycota</taxon>
        <taxon>Pezizomycotina</taxon>
        <taxon>Pezizomycetes</taxon>
        <taxon>Pezizales</taxon>
        <taxon>Ascobolaceae</taxon>
        <taxon>Ascobolus</taxon>
    </lineage>
</organism>
<feature type="compositionally biased region" description="Basic and acidic residues" evidence="1">
    <location>
        <begin position="28"/>
        <end position="48"/>
    </location>
</feature>
<feature type="transmembrane region" description="Helical" evidence="2">
    <location>
        <begin position="194"/>
        <end position="214"/>
    </location>
</feature>
<name>A0A3N4IFD2_ASCIM</name>
<evidence type="ECO:0000313" key="4">
    <source>
        <dbReference type="Proteomes" id="UP000275078"/>
    </source>
</evidence>
<protein>
    <submittedName>
        <fullName evidence="3">Uncharacterized protein</fullName>
    </submittedName>
</protein>
<keyword evidence="2" id="KW-1133">Transmembrane helix</keyword>
<feature type="compositionally biased region" description="Basic and acidic residues" evidence="1">
    <location>
        <begin position="58"/>
        <end position="75"/>
    </location>
</feature>
<gene>
    <name evidence="3" type="ORF">BJ508DRAFT_303619</name>
</gene>
<evidence type="ECO:0000256" key="1">
    <source>
        <dbReference type="SAM" id="MobiDB-lite"/>
    </source>
</evidence>
<evidence type="ECO:0000313" key="3">
    <source>
        <dbReference type="EMBL" id="RPA84509.1"/>
    </source>
</evidence>
<feature type="transmembrane region" description="Helical" evidence="2">
    <location>
        <begin position="171"/>
        <end position="188"/>
    </location>
</feature>
<dbReference type="Proteomes" id="UP000275078">
    <property type="component" value="Unassembled WGS sequence"/>
</dbReference>
<keyword evidence="4" id="KW-1185">Reference proteome</keyword>
<accession>A0A3N4IFD2</accession>
<reference evidence="3 4" key="1">
    <citation type="journal article" date="2018" name="Nat. Ecol. Evol.">
        <title>Pezizomycetes genomes reveal the molecular basis of ectomycorrhizal truffle lifestyle.</title>
        <authorList>
            <person name="Murat C."/>
            <person name="Payen T."/>
            <person name="Noel B."/>
            <person name="Kuo A."/>
            <person name="Morin E."/>
            <person name="Chen J."/>
            <person name="Kohler A."/>
            <person name="Krizsan K."/>
            <person name="Balestrini R."/>
            <person name="Da Silva C."/>
            <person name="Montanini B."/>
            <person name="Hainaut M."/>
            <person name="Levati E."/>
            <person name="Barry K.W."/>
            <person name="Belfiori B."/>
            <person name="Cichocki N."/>
            <person name="Clum A."/>
            <person name="Dockter R.B."/>
            <person name="Fauchery L."/>
            <person name="Guy J."/>
            <person name="Iotti M."/>
            <person name="Le Tacon F."/>
            <person name="Lindquist E.A."/>
            <person name="Lipzen A."/>
            <person name="Malagnac F."/>
            <person name="Mello A."/>
            <person name="Molinier V."/>
            <person name="Miyauchi S."/>
            <person name="Poulain J."/>
            <person name="Riccioni C."/>
            <person name="Rubini A."/>
            <person name="Sitrit Y."/>
            <person name="Splivallo R."/>
            <person name="Traeger S."/>
            <person name="Wang M."/>
            <person name="Zifcakova L."/>
            <person name="Wipf D."/>
            <person name="Zambonelli A."/>
            <person name="Paolocci F."/>
            <person name="Nowrousian M."/>
            <person name="Ottonello S."/>
            <person name="Baldrian P."/>
            <person name="Spatafora J.W."/>
            <person name="Henrissat B."/>
            <person name="Nagy L.G."/>
            <person name="Aury J.M."/>
            <person name="Wincker P."/>
            <person name="Grigoriev I.V."/>
            <person name="Bonfante P."/>
            <person name="Martin F.M."/>
        </authorList>
    </citation>
    <scope>NUCLEOTIDE SEQUENCE [LARGE SCALE GENOMIC DNA]</scope>
    <source>
        <strain evidence="3 4">RN42</strain>
    </source>
</reference>
<feature type="region of interest" description="Disordered" evidence="1">
    <location>
        <begin position="28"/>
        <end position="104"/>
    </location>
</feature>
<feature type="compositionally biased region" description="Acidic residues" evidence="1">
    <location>
        <begin position="76"/>
        <end position="90"/>
    </location>
</feature>
<dbReference type="AlphaFoldDB" id="A0A3N4IFD2"/>
<proteinExistence type="predicted"/>